<feature type="domain" description="EMI" evidence="14">
    <location>
        <begin position="1"/>
        <end position="89"/>
    </location>
</feature>
<feature type="domain" description="EGF-like" evidence="13">
    <location>
        <begin position="174"/>
        <end position="204"/>
    </location>
</feature>
<dbReference type="PROSITE" id="PS00022">
    <property type="entry name" value="EGF_1"/>
    <property type="match status" value="2"/>
</dbReference>
<evidence type="ECO:0000256" key="7">
    <source>
        <dbReference type="ARBA" id="ARBA00022989"/>
    </source>
</evidence>
<dbReference type="InterPro" id="IPR011489">
    <property type="entry name" value="EMI_domain"/>
</dbReference>
<keyword evidence="5" id="KW-0732">Signal</keyword>
<keyword evidence="10" id="KW-0325">Glycoprotein</keyword>
<keyword evidence="4" id="KW-0812">Transmembrane</keyword>
<dbReference type="PANTHER" id="PTHR24052">
    <property type="entry name" value="DELTA-RELATED"/>
    <property type="match status" value="1"/>
</dbReference>
<dbReference type="InterPro" id="IPR000742">
    <property type="entry name" value="EGF"/>
</dbReference>
<evidence type="ECO:0000256" key="11">
    <source>
        <dbReference type="ARBA" id="ARBA00038377"/>
    </source>
</evidence>
<dbReference type="Pfam" id="PF23301">
    <property type="entry name" value="EGF_PEAR1L"/>
    <property type="match status" value="1"/>
</dbReference>
<comment type="similarity">
    <text evidence="11">Belongs to the MEGF family.</text>
</comment>
<accession>A0A8C3RW96</accession>
<keyword evidence="7" id="KW-1133">Transmembrane helix</keyword>
<dbReference type="GO" id="GO:0005886">
    <property type="term" value="C:plasma membrane"/>
    <property type="evidence" value="ECO:0007669"/>
    <property type="project" value="UniProtKB-SubCell"/>
</dbReference>
<dbReference type="Proteomes" id="UP000694403">
    <property type="component" value="Unplaced"/>
</dbReference>
<evidence type="ECO:0000256" key="10">
    <source>
        <dbReference type="ARBA" id="ARBA00023180"/>
    </source>
</evidence>
<sequence>AQASKDSCDGTWSFLKPCTHNPDMTSPQYVLWVRFVLYKCSARGGHSAFSSVLHRIVYKTAYRQAVKIDYRKRYRCCQGYYENADVCVPSCTKECVHGRCVAPDQCQCEQGWRGADCSSMCDGRSWGPHCENPCQCGDGGACDPLTGACVCSPGYKDPMCREECPIGKYGQDCGQPCDCANGGRCFHINGACLCDAGFYGPRCEERACLDGLYGLACHLPCLCSPQHSQSCHPISGECTCQPGWAGLHCNETCPHGYHGANCQEPCLCLNGGTCDGATGLCRCTPGYTVSEGAGIWGGDGRTLSVHGGIRGINTQLLWAWLGRGRKGAVLFQAPPTT</sequence>
<evidence type="ECO:0000256" key="4">
    <source>
        <dbReference type="ARBA" id="ARBA00022692"/>
    </source>
</evidence>
<dbReference type="PRINTS" id="PR00011">
    <property type="entry name" value="EGFLAMININ"/>
</dbReference>
<dbReference type="Gene3D" id="2.170.300.10">
    <property type="entry name" value="Tie2 ligand-binding domain superfamily"/>
    <property type="match status" value="1"/>
</dbReference>
<feature type="disulfide bond" evidence="12">
    <location>
        <begin position="194"/>
        <end position="203"/>
    </location>
</feature>
<name>A0A8C3RW96_CHESE</name>
<reference evidence="15" key="1">
    <citation type="submission" date="2025-08" db="UniProtKB">
        <authorList>
            <consortium name="Ensembl"/>
        </authorList>
    </citation>
    <scope>IDENTIFICATION</scope>
</reference>
<dbReference type="InterPro" id="IPR052485">
    <property type="entry name" value="MEGF_diff_regulators"/>
</dbReference>
<evidence type="ECO:0000256" key="3">
    <source>
        <dbReference type="ARBA" id="ARBA00022536"/>
    </source>
</evidence>
<evidence type="ECO:0000259" key="14">
    <source>
        <dbReference type="PROSITE" id="PS51041"/>
    </source>
</evidence>
<dbReference type="PROSITE" id="PS51041">
    <property type="entry name" value="EMI"/>
    <property type="match status" value="1"/>
</dbReference>
<protein>
    <recommendedName>
        <fullName evidence="17">Platelet endothelial aggregation receptor 1</fullName>
    </recommendedName>
</protein>
<evidence type="ECO:0000313" key="16">
    <source>
        <dbReference type="Proteomes" id="UP000694403"/>
    </source>
</evidence>
<evidence type="ECO:0000256" key="8">
    <source>
        <dbReference type="ARBA" id="ARBA00023136"/>
    </source>
</evidence>
<dbReference type="InterPro" id="IPR057138">
    <property type="entry name" value="EGF_PEAR1L-like"/>
</dbReference>
<keyword evidence="3 12" id="KW-0245">EGF-like domain</keyword>
<dbReference type="PROSITE" id="PS50026">
    <property type="entry name" value="EGF_3"/>
    <property type="match status" value="1"/>
</dbReference>
<organism evidence="15 16">
    <name type="scientific">Chelydra serpentina</name>
    <name type="common">Snapping turtle</name>
    <name type="synonym">Testudo serpentina</name>
    <dbReference type="NCBI Taxonomy" id="8475"/>
    <lineage>
        <taxon>Eukaryota</taxon>
        <taxon>Metazoa</taxon>
        <taxon>Chordata</taxon>
        <taxon>Craniata</taxon>
        <taxon>Vertebrata</taxon>
        <taxon>Euteleostomi</taxon>
        <taxon>Archelosauria</taxon>
        <taxon>Testudinata</taxon>
        <taxon>Testudines</taxon>
        <taxon>Cryptodira</taxon>
        <taxon>Durocryptodira</taxon>
        <taxon>Americhelydia</taxon>
        <taxon>Chelydroidea</taxon>
        <taxon>Chelydridae</taxon>
        <taxon>Chelydra</taxon>
    </lineage>
</organism>
<evidence type="ECO:0000256" key="12">
    <source>
        <dbReference type="PROSITE-ProRule" id="PRU00076"/>
    </source>
</evidence>
<evidence type="ECO:0000313" key="15">
    <source>
        <dbReference type="Ensembl" id="ENSCSRP00000005945.1"/>
    </source>
</evidence>
<keyword evidence="6" id="KW-0677">Repeat</keyword>
<evidence type="ECO:0000259" key="13">
    <source>
        <dbReference type="PROSITE" id="PS50026"/>
    </source>
</evidence>
<evidence type="ECO:0000256" key="5">
    <source>
        <dbReference type="ARBA" id="ARBA00022729"/>
    </source>
</evidence>
<dbReference type="Ensembl" id="ENSCSRT00000006138.1">
    <property type="protein sequence ID" value="ENSCSRP00000005945.1"/>
    <property type="gene ID" value="ENSCSRG00000003787.1"/>
</dbReference>
<evidence type="ECO:0000256" key="1">
    <source>
        <dbReference type="ARBA" id="ARBA00004162"/>
    </source>
</evidence>
<dbReference type="Gene3D" id="2.10.25.10">
    <property type="entry name" value="Laminin"/>
    <property type="match status" value="1"/>
</dbReference>
<dbReference type="CDD" id="cd00055">
    <property type="entry name" value="EGF_Lam"/>
    <property type="match status" value="1"/>
</dbReference>
<dbReference type="FunFam" id="2.170.300.10:FF:000041">
    <property type="entry name" value="Tyrosine protein kinase receptor tie-1, putative"/>
    <property type="match status" value="2"/>
</dbReference>
<dbReference type="AlphaFoldDB" id="A0A8C3RW96"/>
<dbReference type="InterPro" id="IPR002049">
    <property type="entry name" value="LE_dom"/>
</dbReference>
<reference evidence="15" key="2">
    <citation type="submission" date="2025-09" db="UniProtKB">
        <authorList>
            <consortium name="Ensembl"/>
        </authorList>
    </citation>
    <scope>IDENTIFICATION</scope>
</reference>
<keyword evidence="16" id="KW-1185">Reference proteome</keyword>
<proteinExistence type="inferred from homology"/>
<evidence type="ECO:0000256" key="9">
    <source>
        <dbReference type="ARBA" id="ARBA00023157"/>
    </source>
</evidence>
<keyword evidence="9 12" id="KW-1015">Disulfide bond</keyword>
<comment type="caution">
    <text evidence="12">Lacks conserved residue(s) required for the propagation of feature annotation.</text>
</comment>
<dbReference type="FunFam" id="2.10.25.10:FF:000114">
    <property type="entry name" value="Multiple epidermal growth factor-like domains protein 11"/>
    <property type="match status" value="1"/>
</dbReference>
<comment type="subcellular location">
    <subcellularLocation>
        <location evidence="1">Cell membrane</location>
        <topology evidence="1">Single-pass membrane protein</topology>
    </subcellularLocation>
</comment>
<dbReference type="PROSITE" id="PS01186">
    <property type="entry name" value="EGF_2"/>
    <property type="match status" value="1"/>
</dbReference>
<evidence type="ECO:0000256" key="6">
    <source>
        <dbReference type="ARBA" id="ARBA00022737"/>
    </source>
</evidence>
<evidence type="ECO:0008006" key="17">
    <source>
        <dbReference type="Google" id="ProtNLM"/>
    </source>
</evidence>
<dbReference type="SMART" id="SM00181">
    <property type="entry name" value="EGF"/>
    <property type="match status" value="5"/>
</dbReference>
<dbReference type="Pfam" id="PF00053">
    <property type="entry name" value="EGF_laminin"/>
    <property type="match status" value="2"/>
</dbReference>
<dbReference type="PANTHER" id="PTHR24052:SF12">
    <property type="entry name" value="PLATELET ENDOTHELIAL AGGREGATION RECEPTOR 1"/>
    <property type="match status" value="1"/>
</dbReference>
<dbReference type="SMART" id="SM00180">
    <property type="entry name" value="EGF_Lam"/>
    <property type="match status" value="3"/>
</dbReference>
<keyword evidence="8" id="KW-0472">Membrane</keyword>
<keyword evidence="2" id="KW-1003">Cell membrane</keyword>
<evidence type="ECO:0000256" key="2">
    <source>
        <dbReference type="ARBA" id="ARBA00022475"/>
    </source>
</evidence>